<gene>
    <name evidence="1" type="ORF">ARD30_21705</name>
</gene>
<dbReference type="STRING" id="53254.SAMN05660750_00213"/>
<proteinExistence type="predicted"/>
<dbReference type="Proteomes" id="UP000051562">
    <property type="component" value="Unassembled WGS sequence"/>
</dbReference>
<dbReference type="Gene3D" id="3.30.450.410">
    <property type="match status" value="1"/>
</dbReference>
<accession>A0A0Q3I106</accession>
<sequence>MEDRAMNSTVNPTREVAAEIRPGVRRPDWSAVTTPAARQALAGRSAARSGLLDMWSHALEVSEDIVWRTVLRLYAAQGRPPNVDEIAAAAGIDGSRVSALLRKLQLRDLVGLKAGSDAIWLAYPFTEHATGHRVELNGHVLNALCAIDALGVAAMYRTDVTVESPCRSCGETIRVTTADTGRALRSLSHPGAVVWYDLAYTDSAAVSCCPAIAFFCSDGHLKRWLDSQAVQRTGARLDMSEALELGRAIFGPVLSEPVPAVV</sequence>
<dbReference type="SUPFAM" id="SSF160387">
    <property type="entry name" value="NosL/MerB-like"/>
    <property type="match status" value="1"/>
</dbReference>
<evidence type="ECO:0000313" key="2">
    <source>
        <dbReference type="Proteomes" id="UP000051562"/>
    </source>
</evidence>
<dbReference type="GO" id="GO:0018836">
    <property type="term" value="F:alkylmercury lyase activity"/>
    <property type="evidence" value="ECO:0007669"/>
    <property type="project" value="InterPro"/>
</dbReference>
<dbReference type="Pfam" id="PF03243">
    <property type="entry name" value="MerB"/>
    <property type="match status" value="1"/>
</dbReference>
<evidence type="ECO:0000313" key="1">
    <source>
        <dbReference type="EMBL" id="KQK28445.1"/>
    </source>
</evidence>
<comment type="caution">
    <text evidence="1">The sequence shown here is derived from an EMBL/GenBank/DDBJ whole genome shotgun (WGS) entry which is preliminary data.</text>
</comment>
<dbReference type="EMBL" id="LMAR01000071">
    <property type="protein sequence ID" value="KQK28445.1"/>
    <property type="molecule type" value="Genomic_DNA"/>
</dbReference>
<keyword evidence="2" id="KW-1185">Reference proteome</keyword>
<name>A0A0Q3I106_9HYPH</name>
<dbReference type="InterPro" id="IPR004927">
    <property type="entry name" value="MerB"/>
</dbReference>
<protein>
    <recommendedName>
        <fullName evidence="3">Alkylmercury lyase</fullName>
    </recommendedName>
</protein>
<dbReference type="AlphaFoldDB" id="A0A0Q3I106"/>
<evidence type="ECO:0008006" key="3">
    <source>
        <dbReference type="Google" id="ProtNLM"/>
    </source>
</evidence>
<dbReference type="InterPro" id="IPR053717">
    <property type="entry name" value="MerB_lyase_sf"/>
</dbReference>
<organism evidence="1 2">
    <name type="scientific">Bosea thiooxidans</name>
    <dbReference type="NCBI Taxonomy" id="53254"/>
    <lineage>
        <taxon>Bacteria</taxon>
        <taxon>Pseudomonadati</taxon>
        <taxon>Pseudomonadota</taxon>
        <taxon>Alphaproteobacteria</taxon>
        <taxon>Hyphomicrobiales</taxon>
        <taxon>Boseaceae</taxon>
        <taxon>Bosea</taxon>
    </lineage>
</organism>
<dbReference type="OrthoDB" id="9776382at2"/>
<reference evidence="1 2" key="1">
    <citation type="submission" date="2015-10" db="EMBL/GenBank/DDBJ databases">
        <title>Draft genome of Bosea thiooxidans.</title>
        <authorList>
            <person name="Wang X."/>
        </authorList>
    </citation>
    <scope>NUCLEOTIDE SEQUENCE [LARGE SCALE GENOMIC DNA]</scope>
    <source>
        <strain evidence="1 2">CGMCC 9174</strain>
    </source>
</reference>
<dbReference type="PRINTS" id="PR01699">
    <property type="entry name" value="ORGNOHGLYASE"/>
</dbReference>